<gene>
    <name evidence="1" type="ORF">LSALG_LOCUS7761</name>
</gene>
<organism evidence="1 2">
    <name type="scientific">Lactuca saligna</name>
    <name type="common">Willowleaf lettuce</name>
    <dbReference type="NCBI Taxonomy" id="75948"/>
    <lineage>
        <taxon>Eukaryota</taxon>
        <taxon>Viridiplantae</taxon>
        <taxon>Streptophyta</taxon>
        <taxon>Embryophyta</taxon>
        <taxon>Tracheophyta</taxon>
        <taxon>Spermatophyta</taxon>
        <taxon>Magnoliopsida</taxon>
        <taxon>eudicotyledons</taxon>
        <taxon>Gunneridae</taxon>
        <taxon>Pentapetalae</taxon>
        <taxon>asterids</taxon>
        <taxon>campanulids</taxon>
        <taxon>Asterales</taxon>
        <taxon>Asteraceae</taxon>
        <taxon>Cichorioideae</taxon>
        <taxon>Cichorieae</taxon>
        <taxon>Lactucinae</taxon>
        <taxon>Lactuca</taxon>
    </lineage>
</organism>
<dbReference type="EMBL" id="OX465077">
    <property type="protein sequence ID" value="CAI9267266.1"/>
    <property type="molecule type" value="Genomic_DNA"/>
</dbReference>
<proteinExistence type="predicted"/>
<dbReference type="Proteomes" id="UP001177003">
    <property type="component" value="Chromosome 1"/>
</dbReference>
<accession>A0AA35UY89</accession>
<evidence type="ECO:0000313" key="1">
    <source>
        <dbReference type="EMBL" id="CAI9267266.1"/>
    </source>
</evidence>
<name>A0AA35UY89_LACSI</name>
<evidence type="ECO:0000313" key="2">
    <source>
        <dbReference type="Proteomes" id="UP001177003"/>
    </source>
</evidence>
<reference evidence="1" key="1">
    <citation type="submission" date="2023-04" db="EMBL/GenBank/DDBJ databases">
        <authorList>
            <person name="Vijverberg K."/>
            <person name="Xiong W."/>
            <person name="Schranz E."/>
        </authorList>
    </citation>
    <scope>NUCLEOTIDE SEQUENCE</scope>
</reference>
<protein>
    <submittedName>
        <fullName evidence="1">Uncharacterized protein</fullName>
    </submittedName>
</protein>
<dbReference type="AlphaFoldDB" id="A0AA35UY89"/>
<keyword evidence="2" id="KW-1185">Reference proteome</keyword>
<sequence>MVYDTGNLNQKEKFEADLKKGIKKFQASSKHDRLKDVKVKPPDKGAVGRFVRIEPSATGAVVSGIGKAEWKLEGLHKARNPNRGDSLLRNPMDVDDYYVDDVTEEEREDVSESDGVWESDSSASRVACQASIKGSSSNVMDEVTKDLPPIIHEDSIPSGNTANLYKNWEIPKDAVVISSPNSDMNQVKSHMNNVGLWE</sequence>